<gene>
    <name evidence="1" type="ORF">QCA50_009821</name>
</gene>
<evidence type="ECO:0000313" key="2">
    <source>
        <dbReference type="Proteomes" id="UP001385951"/>
    </source>
</evidence>
<comment type="caution">
    <text evidence="1">The sequence shown here is derived from an EMBL/GenBank/DDBJ whole genome shotgun (WGS) entry which is preliminary data.</text>
</comment>
<dbReference type="AlphaFoldDB" id="A0AAW0G1G0"/>
<accession>A0AAW0G1G0</accession>
<reference evidence="1 2" key="1">
    <citation type="submission" date="2022-09" db="EMBL/GenBank/DDBJ databases">
        <authorList>
            <person name="Palmer J.M."/>
        </authorList>
    </citation>
    <scope>NUCLEOTIDE SEQUENCE [LARGE SCALE GENOMIC DNA]</scope>
    <source>
        <strain evidence="1 2">DSM 7382</strain>
    </source>
</reference>
<name>A0AAW0G1G0_9APHY</name>
<protein>
    <submittedName>
        <fullName evidence="1">Uncharacterized protein</fullName>
    </submittedName>
</protein>
<dbReference type="Proteomes" id="UP001385951">
    <property type="component" value="Unassembled WGS sequence"/>
</dbReference>
<evidence type="ECO:0000313" key="1">
    <source>
        <dbReference type="EMBL" id="KAK7687315.1"/>
    </source>
</evidence>
<proteinExistence type="predicted"/>
<keyword evidence="2" id="KW-1185">Reference proteome</keyword>
<dbReference type="EMBL" id="JASBNA010000014">
    <property type="protein sequence ID" value="KAK7687315.1"/>
    <property type="molecule type" value="Genomic_DNA"/>
</dbReference>
<organism evidence="1 2">
    <name type="scientific">Cerrena zonata</name>
    <dbReference type="NCBI Taxonomy" id="2478898"/>
    <lineage>
        <taxon>Eukaryota</taxon>
        <taxon>Fungi</taxon>
        <taxon>Dikarya</taxon>
        <taxon>Basidiomycota</taxon>
        <taxon>Agaricomycotina</taxon>
        <taxon>Agaricomycetes</taxon>
        <taxon>Polyporales</taxon>
        <taxon>Cerrenaceae</taxon>
        <taxon>Cerrena</taxon>
    </lineage>
</organism>
<sequence>MFRPILFPQVTNYRIQLETTLGHLRHTPSKVALELKKLHAQHSPERFRAMCLIRDSIDGEFDLDNDFFHRLAESELPMILFGIACESSNYDYPTYTDLHISYFEALFGCLRVCIAQLRWSPSYSCKLHLGSIMADIGKVWNAIEHHRAKIIGTLAAHEDTNNVSVALCDLLNVVRAILADETR</sequence>